<comment type="caution">
    <text evidence="5">The sequence shown here is derived from an EMBL/GenBank/DDBJ whole genome shotgun (WGS) entry which is preliminary data.</text>
</comment>
<dbReference type="PANTHER" id="PTHR10963">
    <property type="entry name" value="GLYCOSYL HYDROLASE-RELATED"/>
    <property type="match status" value="1"/>
</dbReference>
<evidence type="ECO:0000256" key="3">
    <source>
        <dbReference type="SAM" id="Phobius"/>
    </source>
</evidence>
<dbReference type="OMA" id="DTWAPTW"/>
<dbReference type="InterPro" id="IPR050546">
    <property type="entry name" value="Glycosyl_Hydrlase_16"/>
</dbReference>
<dbReference type="SUPFAM" id="SSF49899">
    <property type="entry name" value="Concanavalin A-like lectins/glucanases"/>
    <property type="match status" value="1"/>
</dbReference>
<evidence type="ECO:0000256" key="1">
    <source>
        <dbReference type="ARBA" id="ARBA00006865"/>
    </source>
</evidence>
<evidence type="ECO:0000256" key="2">
    <source>
        <dbReference type="SAM" id="MobiDB-lite"/>
    </source>
</evidence>
<dbReference type="AlphaFoldDB" id="A0A0E9NNR6"/>
<dbReference type="EMBL" id="BACD03000046">
    <property type="protein sequence ID" value="GAO51469.1"/>
    <property type="molecule type" value="Genomic_DNA"/>
</dbReference>
<keyword evidence="3" id="KW-1133">Transmembrane helix</keyword>
<evidence type="ECO:0000259" key="4">
    <source>
        <dbReference type="PROSITE" id="PS51762"/>
    </source>
</evidence>
<keyword evidence="3" id="KW-0472">Membrane</keyword>
<feature type="region of interest" description="Disordered" evidence="2">
    <location>
        <begin position="1"/>
        <end position="91"/>
    </location>
</feature>
<name>A0A0E9NNR6_SAICN</name>
<feature type="domain" description="GH16" evidence="4">
    <location>
        <begin position="169"/>
        <end position="521"/>
    </location>
</feature>
<dbReference type="InterPro" id="IPR000757">
    <property type="entry name" value="Beta-glucanase-like"/>
</dbReference>
<proteinExistence type="inferred from homology"/>
<evidence type="ECO:0000313" key="6">
    <source>
        <dbReference type="Proteomes" id="UP000033140"/>
    </source>
</evidence>
<dbReference type="CDD" id="cd08024">
    <property type="entry name" value="GH16_CCF"/>
    <property type="match status" value="1"/>
</dbReference>
<reference evidence="5 6" key="1">
    <citation type="journal article" date="2011" name="J. Gen. Appl. Microbiol.">
        <title>Draft genome sequencing of the enigmatic yeast Saitoella complicata.</title>
        <authorList>
            <person name="Nishida H."/>
            <person name="Hamamoto M."/>
            <person name="Sugiyama J."/>
        </authorList>
    </citation>
    <scope>NUCLEOTIDE SEQUENCE [LARGE SCALE GENOMIC DNA]</scope>
    <source>
        <strain evidence="5 6">NRRL Y-17804</strain>
    </source>
</reference>
<dbReference type="STRING" id="698492.A0A0E9NNR6"/>
<dbReference type="Proteomes" id="UP000033140">
    <property type="component" value="Unassembled WGS sequence"/>
</dbReference>
<protein>
    <recommendedName>
        <fullName evidence="4">GH16 domain-containing protein</fullName>
    </recommendedName>
</protein>
<keyword evidence="6" id="KW-1185">Reference proteome</keyword>
<reference evidence="5 6" key="2">
    <citation type="journal article" date="2014" name="J. Gen. Appl. Microbiol.">
        <title>The early diverging ascomycetous budding yeast Saitoella complicata has three histone deacetylases belonging to the Clr6, Hos2, and Rpd3 lineages.</title>
        <authorList>
            <person name="Nishida H."/>
            <person name="Matsumoto T."/>
            <person name="Kondo S."/>
            <person name="Hamamoto M."/>
            <person name="Yoshikawa H."/>
        </authorList>
    </citation>
    <scope>NUCLEOTIDE SEQUENCE [LARGE SCALE GENOMIC DNA]</scope>
    <source>
        <strain evidence="5 6">NRRL Y-17804</strain>
    </source>
</reference>
<gene>
    <name evidence="5" type="ORF">G7K_5569-t1</name>
</gene>
<dbReference type="Gene3D" id="2.60.120.200">
    <property type="match status" value="1"/>
</dbReference>
<feature type="compositionally biased region" description="Polar residues" evidence="2">
    <location>
        <begin position="44"/>
        <end position="61"/>
    </location>
</feature>
<organism evidence="5 6">
    <name type="scientific">Saitoella complicata (strain BCRC 22490 / CBS 7301 / JCM 7358 / NBRC 10748 / NRRL Y-17804)</name>
    <dbReference type="NCBI Taxonomy" id="698492"/>
    <lineage>
        <taxon>Eukaryota</taxon>
        <taxon>Fungi</taxon>
        <taxon>Dikarya</taxon>
        <taxon>Ascomycota</taxon>
        <taxon>Taphrinomycotina</taxon>
        <taxon>Taphrinomycotina incertae sedis</taxon>
        <taxon>Saitoella</taxon>
    </lineage>
</organism>
<dbReference type="Pfam" id="PF00722">
    <property type="entry name" value="Glyco_hydro_16"/>
    <property type="match status" value="1"/>
</dbReference>
<keyword evidence="3" id="KW-0812">Transmembrane</keyword>
<evidence type="ECO:0000313" key="5">
    <source>
        <dbReference type="EMBL" id="GAO51469.1"/>
    </source>
</evidence>
<feature type="transmembrane region" description="Helical" evidence="3">
    <location>
        <begin position="152"/>
        <end position="173"/>
    </location>
</feature>
<dbReference type="InterPro" id="IPR013320">
    <property type="entry name" value="ConA-like_dom_sf"/>
</dbReference>
<dbReference type="GO" id="GO:0005975">
    <property type="term" value="P:carbohydrate metabolic process"/>
    <property type="evidence" value="ECO:0007669"/>
    <property type="project" value="InterPro"/>
</dbReference>
<dbReference type="PROSITE" id="PS51762">
    <property type="entry name" value="GH16_2"/>
    <property type="match status" value="1"/>
</dbReference>
<sequence>MNHEDDTRPSVDSFKSADAEEIPQNIAIQSRLTYALPTPRHHSPASSLNTNEWPQSPTSPGSGARTPASRRSRPLTVTRSSTRNSFSSNASGGLAIRPKILTGAGARESATSSMTFKPPMFRQHFVTTLVEGDPDKSEWAKETRDRWRLIQAFPWIGFVLAAAVAGFLAWYGWQSVPTNTYSLVLEDDFSNGLDTSIWNHEVQLSGFGNGGFDMTTTSENNSFVKDGMLHIVPTLTSDIYGDAAISNGYTLNLTGNGCTSDIDSDCAVISNSSTGVVLPPIQSARLNTKGKYSIKYGKVEVVAKIPSGNWMWPAIWMMPSDDVYGAWPRSGEIDIMEAKGNTPGKDVAGRDYVTSSLHWGPSSDYDAYLKTTAVVQQLHGDFSGGFNTYGLEWTPDYLFVYVNSRLRQGLSLRFNKESFYNRGEFPKYDWKNSTLLDDPWSDSTSNAAPFDQDFYLILNVAVGGTNGYFSDNMKNKPWGDSTTTARRDFWAAKDEWYPTWPAVEDRGMVVKSVKMYQLTESQKVYLY</sequence>
<feature type="compositionally biased region" description="Low complexity" evidence="2">
    <location>
        <begin position="78"/>
        <end position="91"/>
    </location>
</feature>
<comment type="similarity">
    <text evidence="1">Belongs to the glycosyl hydrolase 16 family.</text>
</comment>
<dbReference type="GO" id="GO:0004553">
    <property type="term" value="F:hydrolase activity, hydrolyzing O-glycosyl compounds"/>
    <property type="evidence" value="ECO:0007669"/>
    <property type="project" value="InterPro"/>
</dbReference>
<dbReference type="PANTHER" id="PTHR10963:SF55">
    <property type="entry name" value="GLYCOSIDE HYDROLASE FAMILY 16 PROTEIN"/>
    <property type="match status" value="1"/>
</dbReference>
<accession>A0A0E9NNR6</accession>
<reference evidence="5 6" key="3">
    <citation type="journal article" date="2015" name="Genome Announc.">
        <title>Draft Genome Sequence of the Archiascomycetous Yeast Saitoella complicata.</title>
        <authorList>
            <person name="Yamauchi K."/>
            <person name="Kondo S."/>
            <person name="Hamamoto M."/>
            <person name="Takahashi Y."/>
            <person name="Ogura Y."/>
            <person name="Hayashi T."/>
            <person name="Nishida H."/>
        </authorList>
    </citation>
    <scope>NUCLEOTIDE SEQUENCE [LARGE SCALE GENOMIC DNA]</scope>
    <source>
        <strain evidence="5 6">NRRL Y-17804</strain>
    </source>
</reference>